<evidence type="ECO:0000313" key="2">
    <source>
        <dbReference type="Proteomes" id="UP000252914"/>
    </source>
</evidence>
<keyword evidence="2" id="KW-1185">Reference proteome</keyword>
<dbReference type="EMBL" id="QOIN01000066">
    <property type="protein sequence ID" value="RCG15660.1"/>
    <property type="molecule type" value="Genomic_DNA"/>
</dbReference>
<reference evidence="1 2" key="1">
    <citation type="submission" date="2018-06" db="EMBL/GenBank/DDBJ databases">
        <title>Streptomyces reniochalinae sp. nov. and Streptomyces diacarnus sp. nov. from marine sponges.</title>
        <authorList>
            <person name="Li L."/>
        </authorList>
    </citation>
    <scope>NUCLEOTIDE SEQUENCE [LARGE SCALE GENOMIC DNA]</scope>
    <source>
        <strain evidence="1 2">LHW51701</strain>
    </source>
</reference>
<dbReference type="AlphaFoldDB" id="A0A367EEL1"/>
<name>A0A367EEL1_9ACTN</name>
<gene>
    <name evidence="1" type="ORF">DTL70_30420</name>
</gene>
<proteinExistence type="predicted"/>
<comment type="caution">
    <text evidence="1">The sequence shown here is derived from an EMBL/GenBank/DDBJ whole genome shotgun (WGS) entry which is preliminary data.</text>
</comment>
<accession>A0A367EEL1</accession>
<sequence>MDVLARPVVWRRTGSPVFVYAARVDRTWWVLRLNDFPDHPLFTLFIGGVPVGDLDDPAGRARGWDLDTGTRAPLVDEEQEEVLTLMRGLAPYGSEVGQPCDAVWCSCDQLADGE</sequence>
<protein>
    <submittedName>
        <fullName evidence="1">Uncharacterized protein</fullName>
    </submittedName>
</protein>
<organism evidence="1 2">
    <name type="scientific">Streptomyces diacarni</name>
    <dbReference type="NCBI Taxonomy" id="2800381"/>
    <lineage>
        <taxon>Bacteria</taxon>
        <taxon>Bacillati</taxon>
        <taxon>Actinomycetota</taxon>
        <taxon>Actinomycetes</taxon>
        <taxon>Kitasatosporales</taxon>
        <taxon>Streptomycetaceae</taxon>
        <taxon>Streptomyces</taxon>
    </lineage>
</organism>
<dbReference type="Proteomes" id="UP000252914">
    <property type="component" value="Unassembled WGS sequence"/>
</dbReference>
<evidence type="ECO:0000313" key="1">
    <source>
        <dbReference type="EMBL" id="RCG15660.1"/>
    </source>
</evidence>